<accession>A0A1F5YDC8</accession>
<dbReference type="Proteomes" id="UP000179034">
    <property type="component" value="Unassembled WGS sequence"/>
</dbReference>
<evidence type="ECO:0000313" key="2">
    <source>
        <dbReference type="Proteomes" id="UP000179034"/>
    </source>
</evidence>
<dbReference type="AlphaFoldDB" id="A0A1F5YDC8"/>
<dbReference type="EMBL" id="MFIW01000014">
    <property type="protein sequence ID" value="OGF98072.1"/>
    <property type="molecule type" value="Genomic_DNA"/>
</dbReference>
<organism evidence="1 2">
    <name type="scientific">Candidatus Glassbacteria bacterium RBG_16_58_8</name>
    <dbReference type="NCBI Taxonomy" id="1817866"/>
    <lineage>
        <taxon>Bacteria</taxon>
        <taxon>Candidatus Glassiibacteriota</taxon>
    </lineage>
</organism>
<evidence type="ECO:0000313" key="1">
    <source>
        <dbReference type="EMBL" id="OGF98072.1"/>
    </source>
</evidence>
<name>A0A1F5YDC8_9BACT</name>
<comment type="caution">
    <text evidence="1">The sequence shown here is derived from an EMBL/GenBank/DDBJ whole genome shotgun (WGS) entry which is preliminary data.</text>
</comment>
<reference evidence="1 2" key="1">
    <citation type="journal article" date="2016" name="Nat. Commun.">
        <title>Thousands of microbial genomes shed light on interconnected biogeochemical processes in an aquifer system.</title>
        <authorList>
            <person name="Anantharaman K."/>
            <person name="Brown C.T."/>
            <person name="Hug L.A."/>
            <person name="Sharon I."/>
            <person name="Castelle C.J."/>
            <person name="Probst A.J."/>
            <person name="Thomas B.C."/>
            <person name="Singh A."/>
            <person name="Wilkins M.J."/>
            <person name="Karaoz U."/>
            <person name="Brodie E.L."/>
            <person name="Williams K.H."/>
            <person name="Hubbard S.S."/>
            <person name="Banfield J.F."/>
        </authorList>
    </citation>
    <scope>NUCLEOTIDE SEQUENCE [LARGE SCALE GENOMIC DNA]</scope>
</reference>
<gene>
    <name evidence="1" type="ORF">A2Z06_01830</name>
</gene>
<proteinExistence type="predicted"/>
<protein>
    <submittedName>
        <fullName evidence="1">Uncharacterized protein</fullName>
    </submittedName>
</protein>
<sequence length="86" mass="9572">MLFGAVFLRPLEHHVLEKVGNAGDSGPLVPGSDPVPDLISHRRHGVVFQNDEVKPVLERVVMDLDGGFAPCGQRDEERQDRERDSE</sequence>